<dbReference type="GO" id="GO:0016757">
    <property type="term" value="F:glycosyltransferase activity"/>
    <property type="evidence" value="ECO:0007669"/>
    <property type="project" value="UniProtKB-KW"/>
</dbReference>
<protein>
    <submittedName>
        <fullName evidence="2">Glycosyltransferase</fullName>
        <ecNumber evidence="2">2.4.-.-</ecNumber>
    </submittedName>
</protein>
<dbReference type="SUPFAM" id="SSF53448">
    <property type="entry name" value="Nucleotide-diphospho-sugar transferases"/>
    <property type="match status" value="1"/>
</dbReference>
<dbReference type="PANTHER" id="PTHR22916:SF3">
    <property type="entry name" value="UDP-GLCNAC:BETAGAL BETA-1,3-N-ACETYLGLUCOSAMINYLTRANSFERASE-LIKE PROTEIN 1"/>
    <property type="match status" value="1"/>
</dbReference>
<keyword evidence="2" id="KW-0328">Glycosyltransferase</keyword>
<dbReference type="InterPro" id="IPR001173">
    <property type="entry name" value="Glyco_trans_2-like"/>
</dbReference>
<dbReference type="PANTHER" id="PTHR22916">
    <property type="entry name" value="GLYCOSYLTRANSFERASE"/>
    <property type="match status" value="1"/>
</dbReference>
<accession>A0ABX8VQT1</accession>
<evidence type="ECO:0000313" key="2">
    <source>
        <dbReference type="EMBL" id="QYL17871.1"/>
    </source>
</evidence>
<evidence type="ECO:0000259" key="1">
    <source>
        <dbReference type="Pfam" id="PF00535"/>
    </source>
</evidence>
<gene>
    <name evidence="2" type="ORF">K0O64_04785</name>
</gene>
<name>A0ABX8VQT1_9MYCO</name>
<sequence>MPVVSVVIIFLNAERYIEEAVHSVYDQEFSDWELILVDDGSTDRSSQIARDLAAADERVHYLEHPGHQNRGMSATRNLGAAHAKAKYIAFLDADDTWTPRKLYDQVELLERMPDVAMVSGAVLNWYSWDPKSTIADSIYQPGDIADQRLDPPEAALALNPLRRGTSAIAEVLVRREAFEAVGGFEERFRGLYEDQAFYVKIFLRYPIYISSSRWLYYRMHDDSCCGQLRRVSRAHTWRLRLTFFDWIRELEEQGWFDDARVSAKLRLRRRELKYALLASPIFEFIDRLNDPSGPFAYISKRIKRRRSAARSRASVMTDALDPST</sequence>
<dbReference type="Gene3D" id="3.90.550.10">
    <property type="entry name" value="Spore Coat Polysaccharide Biosynthesis Protein SpsA, Chain A"/>
    <property type="match status" value="1"/>
</dbReference>
<dbReference type="EC" id="2.4.-.-" evidence="2"/>
<dbReference type="CDD" id="cd00761">
    <property type="entry name" value="Glyco_tranf_GTA_type"/>
    <property type="match status" value="1"/>
</dbReference>
<evidence type="ECO:0000313" key="3">
    <source>
        <dbReference type="Proteomes" id="UP000825367"/>
    </source>
</evidence>
<dbReference type="EMBL" id="CP080333">
    <property type="protein sequence ID" value="QYL17871.1"/>
    <property type="molecule type" value="Genomic_DNA"/>
</dbReference>
<dbReference type="Pfam" id="PF00535">
    <property type="entry name" value="Glycos_transf_2"/>
    <property type="match status" value="1"/>
</dbReference>
<reference evidence="2 3" key="1">
    <citation type="submission" date="2021-07" db="EMBL/GenBank/DDBJ databases">
        <title>Whole genome sequencing of non-tuberculosis mycobacteria type-strains.</title>
        <authorList>
            <person name="Igarashi Y."/>
            <person name="Osugi A."/>
            <person name="Mitarai S."/>
        </authorList>
    </citation>
    <scope>NUCLEOTIDE SEQUENCE [LARGE SCALE GENOMIC DNA]</scope>
    <source>
        <strain evidence="2 3">JCM 16370</strain>
    </source>
</reference>
<feature type="domain" description="Glycosyltransferase 2-like" evidence="1">
    <location>
        <begin position="5"/>
        <end position="121"/>
    </location>
</feature>
<keyword evidence="3" id="KW-1185">Reference proteome</keyword>
<dbReference type="InterPro" id="IPR029044">
    <property type="entry name" value="Nucleotide-diphossugar_trans"/>
</dbReference>
<dbReference type="Proteomes" id="UP000825367">
    <property type="component" value="Chromosome"/>
</dbReference>
<keyword evidence="2" id="KW-0808">Transferase</keyword>
<proteinExistence type="predicted"/>
<dbReference type="RefSeq" id="WP_071947540.1">
    <property type="nucleotide sequence ID" value="NZ_BAAAVX010000003.1"/>
</dbReference>
<organism evidence="2 3">
    <name type="scientific">Mycolicibacterium pallens</name>
    <dbReference type="NCBI Taxonomy" id="370524"/>
    <lineage>
        <taxon>Bacteria</taxon>
        <taxon>Bacillati</taxon>
        <taxon>Actinomycetota</taxon>
        <taxon>Actinomycetes</taxon>
        <taxon>Mycobacteriales</taxon>
        <taxon>Mycobacteriaceae</taxon>
        <taxon>Mycolicibacterium</taxon>
    </lineage>
</organism>